<comment type="caution">
    <text evidence="1">The sequence shown here is derived from an EMBL/GenBank/DDBJ whole genome shotgun (WGS) entry which is preliminary data.</text>
</comment>
<keyword evidence="2" id="KW-1185">Reference proteome</keyword>
<evidence type="ECO:0000313" key="1">
    <source>
        <dbReference type="EMBL" id="CAK5080453.1"/>
    </source>
</evidence>
<proteinExistence type="predicted"/>
<protein>
    <submittedName>
        <fullName evidence="1">Uncharacterized protein</fullName>
    </submittedName>
</protein>
<reference evidence="1" key="1">
    <citation type="submission" date="2023-11" db="EMBL/GenBank/DDBJ databases">
        <authorList>
            <person name="Poullet M."/>
        </authorList>
    </citation>
    <scope>NUCLEOTIDE SEQUENCE</scope>
    <source>
        <strain evidence="1">E1834</strain>
    </source>
</reference>
<organism evidence="1 2">
    <name type="scientific">Meloidogyne enterolobii</name>
    <name type="common">Root-knot nematode worm</name>
    <name type="synonym">Meloidogyne mayaguensis</name>
    <dbReference type="NCBI Taxonomy" id="390850"/>
    <lineage>
        <taxon>Eukaryota</taxon>
        <taxon>Metazoa</taxon>
        <taxon>Ecdysozoa</taxon>
        <taxon>Nematoda</taxon>
        <taxon>Chromadorea</taxon>
        <taxon>Rhabditida</taxon>
        <taxon>Tylenchina</taxon>
        <taxon>Tylenchomorpha</taxon>
        <taxon>Tylenchoidea</taxon>
        <taxon>Meloidogynidae</taxon>
        <taxon>Meloidogyninae</taxon>
        <taxon>Meloidogyne</taxon>
    </lineage>
</organism>
<accession>A0ACB0ZQ74</accession>
<sequence length="149" mass="18018">MRVLIGTKKKRYFGLLHYLLATHCLNLSLKLNPSFNKNHYLPFCHKFLLRNLNLLHLLQLKKILDLLLQLCNLLHHFLQLNNLFHHFLQFKNDFCHLHAKFPQLMKINIHLFLSHRKILAPLLLKNYVHLRPLIPRLLLRFLIYQSLKH</sequence>
<dbReference type="EMBL" id="CAVMJV010000041">
    <property type="protein sequence ID" value="CAK5080453.1"/>
    <property type="molecule type" value="Genomic_DNA"/>
</dbReference>
<name>A0ACB0ZQ74_MELEN</name>
<gene>
    <name evidence="1" type="ORF">MENTE1834_LOCUS27626</name>
</gene>
<dbReference type="Proteomes" id="UP001497535">
    <property type="component" value="Unassembled WGS sequence"/>
</dbReference>
<evidence type="ECO:0000313" key="2">
    <source>
        <dbReference type="Proteomes" id="UP001497535"/>
    </source>
</evidence>